<sequence length="259" mass="29776">MRYSLPSYWCLISLLVVLFGNAAHAQNRVQLPAFAKLDECYRIVGKDSVVFFYSLEYKLTPPGCAAIRRHVRLDSAGRFFGYVRDYRLSNNQLLLQAAYREGKLEGQMELYHPTGELAARGRYLQGQQVGDWGYWYPSGSRRQVLSFRNGQYPLVQQFWDETGQQTVTNGTGTWYRDEDGMRLQGAVVGGVQDGKWFLRRQQDATVVAREVFVKGRFRNGFLTDQLEAYQDEPRLSINDWQAYLMANEYKLNLACSGAN</sequence>
<dbReference type="EMBL" id="JAFLQZ010000018">
    <property type="protein sequence ID" value="MBO0360354.1"/>
    <property type="molecule type" value="Genomic_DNA"/>
</dbReference>
<accession>A0A939JAY9</accession>
<protein>
    <recommendedName>
        <fullName evidence="4">Toxin-antitoxin system YwqK family antitoxin</fullName>
    </recommendedName>
</protein>
<feature type="chain" id="PRO_5036952746" description="Toxin-antitoxin system YwqK family antitoxin" evidence="1">
    <location>
        <begin position="26"/>
        <end position="259"/>
    </location>
</feature>
<comment type="caution">
    <text evidence="2">The sequence shown here is derived from an EMBL/GenBank/DDBJ whole genome shotgun (WGS) entry which is preliminary data.</text>
</comment>
<organism evidence="2 3">
    <name type="scientific">Hymenobacter telluris</name>
    <dbReference type="NCBI Taxonomy" id="2816474"/>
    <lineage>
        <taxon>Bacteria</taxon>
        <taxon>Pseudomonadati</taxon>
        <taxon>Bacteroidota</taxon>
        <taxon>Cytophagia</taxon>
        <taxon>Cytophagales</taxon>
        <taxon>Hymenobacteraceae</taxon>
        <taxon>Hymenobacter</taxon>
    </lineage>
</organism>
<evidence type="ECO:0000313" key="3">
    <source>
        <dbReference type="Proteomes" id="UP000664144"/>
    </source>
</evidence>
<gene>
    <name evidence="2" type="ORF">J0X19_20505</name>
</gene>
<dbReference type="SUPFAM" id="SSF82185">
    <property type="entry name" value="Histone H3 K4-specific methyltransferase SET7/9 N-terminal domain"/>
    <property type="match status" value="1"/>
</dbReference>
<dbReference type="Proteomes" id="UP000664144">
    <property type="component" value="Unassembled WGS sequence"/>
</dbReference>
<dbReference type="Gene3D" id="2.20.110.10">
    <property type="entry name" value="Histone H3 K4-specific methyltransferase SET7/9 N-terminal domain"/>
    <property type="match status" value="1"/>
</dbReference>
<proteinExistence type="predicted"/>
<dbReference type="AlphaFoldDB" id="A0A939JAY9"/>
<name>A0A939JAY9_9BACT</name>
<keyword evidence="3" id="KW-1185">Reference proteome</keyword>
<evidence type="ECO:0000313" key="2">
    <source>
        <dbReference type="EMBL" id="MBO0360354.1"/>
    </source>
</evidence>
<keyword evidence="1" id="KW-0732">Signal</keyword>
<feature type="signal peptide" evidence="1">
    <location>
        <begin position="1"/>
        <end position="25"/>
    </location>
</feature>
<dbReference type="RefSeq" id="WP_206986296.1">
    <property type="nucleotide sequence ID" value="NZ_JAFLQZ010000018.1"/>
</dbReference>
<evidence type="ECO:0008006" key="4">
    <source>
        <dbReference type="Google" id="ProtNLM"/>
    </source>
</evidence>
<reference evidence="2" key="1">
    <citation type="submission" date="2021-03" db="EMBL/GenBank/DDBJ databases">
        <authorList>
            <person name="Kim M.K."/>
        </authorList>
    </citation>
    <scope>NUCLEOTIDE SEQUENCE</scope>
    <source>
        <strain evidence="2">BT186</strain>
    </source>
</reference>
<evidence type="ECO:0000256" key="1">
    <source>
        <dbReference type="SAM" id="SignalP"/>
    </source>
</evidence>